<protein>
    <recommendedName>
        <fullName evidence="3">IrrE N-terminal-like domain-containing protein</fullName>
    </recommendedName>
</protein>
<evidence type="ECO:0000313" key="2">
    <source>
        <dbReference type="Proteomes" id="UP000078428"/>
    </source>
</evidence>
<proteinExistence type="predicted"/>
<reference evidence="1 2" key="1">
    <citation type="submission" date="2016-04" db="EMBL/GenBank/DDBJ databases">
        <title>Draft genome sequence of freshwater magnetotactic bacteria Magnetospirillum marisnigri SP-1 and Magnetospirillum moscoviense BB-1.</title>
        <authorList>
            <person name="Koziaeva V."/>
            <person name="Dziuba M.V."/>
            <person name="Ivanov T.M."/>
            <person name="Kuznetsov B."/>
            <person name="Grouzdev D.S."/>
        </authorList>
    </citation>
    <scope>NUCLEOTIDE SEQUENCE [LARGE SCALE GENOMIC DNA]</scope>
    <source>
        <strain evidence="1 2">SP-1</strain>
    </source>
</reference>
<dbReference type="STRING" id="1285242.A6A04_14915"/>
<sequence>MAVVTATFPSVSPTGEARPLAASAIWSIARDVRRQICGGLWPKPLPADTLIRRVELLVINGIRFEPVWDCGNEVHDELGRPVAGACEYDSDSPQNIYLSLNPAVIGDRSDLAASTAAHELGHAIFDGPASVIACRSKSRHVTPDEAHFDAAGPKNEEYWSEYRANEFMGGLLAPPDLLHRTMVMRAGEFGVTLVNGSDHAGKPGYPVIDGRRWGMAEQDALLDDLAGIFGVSPSFIWVRLRKYRLVTGQGRA</sequence>
<keyword evidence="2" id="KW-1185">Reference proteome</keyword>
<dbReference type="OrthoDB" id="8442111at2"/>
<dbReference type="RefSeq" id="WP_068490474.1">
    <property type="nucleotide sequence ID" value="NZ_LWQT01000041.1"/>
</dbReference>
<evidence type="ECO:0000313" key="1">
    <source>
        <dbReference type="EMBL" id="OAN53004.1"/>
    </source>
</evidence>
<dbReference type="Proteomes" id="UP000078428">
    <property type="component" value="Unassembled WGS sequence"/>
</dbReference>
<dbReference type="AlphaFoldDB" id="A0A178MVD1"/>
<evidence type="ECO:0008006" key="3">
    <source>
        <dbReference type="Google" id="ProtNLM"/>
    </source>
</evidence>
<organism evidence="1 2">
    <name type="scientific">Paramagnetospirillum marisnigri</name>
    <dbReference type="NCBI Taxonomy" id="1285242"/>
    <lineage>
        <taxon>Bacteria</taxon>
        <taxon>Pseudomonadati</taxon>
        <taxon>Pseudomonadota</taxon>
        <taxon>Alphaproteobacteria</taxon>
        <taxon>Rhodospirillales</taxon>
        <taxon>Magnetospirillaceae</taxon>
        <taxon>Paramagnetospirillum</taxon>
    </lineage>
</organism>
<accession>A0A178MVD1</accession>
<gene>
    <name evidence="1" type="ORF">A6A04_14915</name>
</gene>
<dbReference type="EMBL" id="LWQT01000041">
    <property type="protein sequence ID" value="OAN53004.1"/>
    <property type="molecule type" value="Genomic_DNA"/>
</dbReference>
<comment type="caution">
    <text evidence="1">The sequence shown here is derived from an EMBL/GenBank/DDBJ whole genome shotgun (WGS) entry which is preliminary data.</text>
</comment>
<name>A0A178MVD1_9PROT</name>